<dbReference type="PANTHER" id="PTHR48081:SF8">
    <property type="entry name" value="ALPHA_BETA HYDROLASE FOLD-3 DOMAIN-CONTAINING PROTEIN-RELATED"/>
    <property type="match status" value="1"/>
</dbReference>
<keyword evidence="1 3" id="KW-0378">Hydrolase</keyword>
<dbReference type="PANTHER" id="PTHR48081">
    <property type="entry name" value="AB HYDROLASE SUPERFAMILY PROTEIN C4A8.06C"/>
    <property type="match status" value="1"/>
</dbReference>
<evidence type="ECO:0000313" key="3">
    <source>
        <dbReference type="EMBL" id="MDF8335365.1"/>
    </source>
</evidence>
<comment type="caution">
    <text evidence="3">The sequence shown here is derived from an EMBL/GenBank/DDBJ whole genome shotgun (WGS) entry which is preliminary data.</text>
</comment>
<evidence type="ECO:0000256" key="1">
    <source>
        <dbReference type="ARBA" id="ARBA00022801"/>
    </source>
</evidence>
<dbReference type="InterPro" id="IPR029058">
    <property type="entry name" value="AB_hydrolase_fold"/>
</dbReference>
<dbReference type="Proteomes" id="UP001222770">
    <property type="component" value="Unassembled WGS sequence"/>
</dbReference>
<evidence type="ECO:0000259" key="2">
    <source>
        <dbReference type="Pfam" id="PF07859"/>
    </source>
</evidence>
<dbReference type="SUPFAM" id="SSF53474">
    <property type="entry name" value="alpha/beta-Hydrolases"/>
    <property type="match status" value="1"/>
</dbReference>
<evidence type="ECO:0000313" key="4">
    <source>
        <dbReference type="Proteomes" id="UP001222770"/>
    </source>
</evidence>
<organism evidence="3 4">
    <name type="scientific">Novosphingobium cyanobacteriorum</name>
    <dbReference type="NCBI Taxonomy" id="3024215"/>
    <lineage>
        <taxon>Bacteria</taxon>
        <taxon>Pseudomonadati</taxon>
        <taxon>Pseudomonadota</taxon>
        <taxon>Alphaproteobacteria</taxon>
        <taxon>Sphingomonadales</taxon>
        <taxon>Sphingomonadaceae</taxon>
        <taxon>Novosphingobium</taxon>
    </lineage>
</organism>
<gene>
    <name evidence="3" type="ORF">POM99_19335</name>
</gene>
<feature type="domain" description="Alpha/beta hydrolase fold-3" evidence="2">
    <location>
        <begin position="79"/>
        <end position="283"/>
    </location>
</feature>
<protein>
    <submittedName>
        <fullName evidence="3">Alpha/beta hydrolase</fullName>
    </submittedName>
</protein>
<dbReference type="Pfam" id="PF07859">
    <property type="entry name" value="Abhydrolase_3"/>
    <property type="match status" value="1"/>
</dbReference>
<dbReference type="GO" id="GO:0016787">
    <property type="term" value="F:hydrolase activity"/>
    <property type="evidence" value="ECO:0007669"/>
    <property type="project" value="UniProtKB-KW"/>
</dbReference>
<dbReference type="Gene3D" id="3.40.50.1820">
    <property type="entry name" value="alpha/beta hydrolase"/>
    <property type="match status" value="1"/>
</dbReference>
<keyword evidence="4" id="KW-1185">Reference proteome</keyword>
<reference evidence="3 4" key="1">
    <citation type="submission" date="2023-03" db="EMBL/GenBank/DDBJ databases">
        <title>Novosphingobium cyanobacteriorum sp. nov., isolated from a eutrophic reservoir during the Microcystis bloom period.</title>
        <authorList>
            <person name="Kang M."/>
            <person name="Le V."/>
            <person name="Ko S.-R."/>
            <person name="Lee S.-A."/>
            <person name="Ahn C.-Y."/>
        </authorList>
    </citation>
    <scope>NUCLEOTIDE SEQUENCE [LARGE SCALE GENOMIC DNA]</scope>
    <source>
        <strain evidence="3 4">HBC54</strain>
    </source>
</reference>
<accession>A0ABT6CN67</accession>
<dbReference type="InterPro" id="IPR050300">
    <property type="entry name" value="GDXG_lipolytic_enzyme"/>
</dbReference>
<sequence length="309" mass="33313">MSVDPHYQAILDRINALPPLDLTRPAVALAQEMRAAPVLIPPIPHPVAVEVRKIPAAEGHLIPVRIYRPLSPGPHGVLLSMHGGGWVRGSLDGDEYRSHLIAHESGCVVVSIDYRMAPEHPFPAPLEDCYAVLTWVAEQSSAAGFRAGKIGVFGDSAGGNLAAALAIMTRDRAGPKIACLILLHPVCDHDFDTPSYHENGEGKLLTRTMMMWFWDQYAGQADRTNPYVSPLRCTDLTGLPAALVLTAEFDPLRDEGESFAKSLSAAGCAVTQERLGGVIHAFQSVAVEHPLSLASLKTIASFARRHLSD</sequence>
<dbReference type="RefSeq" id="WP_277280329.1">
    <property type="nucleotide sequence ID" value="NZ_JAROCY010000026.1"/>
</dbReference>
<dbReference type="EMBL" id="JAROCY010000026">
    <property type="protein sequence ID" value="MDF8335365.1"/>
    <property type="molecule type" value="Genomic_DNA"/>
</dbReference>
<dbReference type="InterPro" id="IPR013094">
    <property type="entry name" value="AB_hydrolase_3"/>
</dbReference>
<proteinExistence type="predicted"/>
<name>A0ABT6CN67_9SPHN</name>